<sequence>MNISVKFFRSYQLYQGRSAIDIQLLVHEGFIEIAELDLVLECSLGSFVVNGQDTGQKKLSCSTDGIGEISVSIVGSEIGGDGQLTVSLQENGRQIGVQPYHLNATAFYTLNFDFIHVIDDYAMADGMQSNKVQATLTGTGSGVNLANRKLDLSVTGSASFEQDCIVQTTSIHTDASGNVSFELYNTNKNGETVTLTGFLDVSKTAHATQQIHFQPNLDCEDFPPADGKYIRTIFTYAINNQQYLLRQSKCNHLVTVYQLVAGGKQSGQTSTGQKWVNFYDLMFPFVLGKEQYIFGLAKNFINTSKNTYNSYWIIAKLDEKGHKEVIDSGYWDSDYDVGFAYKTGGGQFIYLHSKGKDNKGKFPYIIREILPNGKMGTIIEQGGWDNFYGATFFFSMEGKEYIYIHTSDNRAVFTYELNENGKIGNLAYSNTWAYYYYPQFPYSIGNTYYYAGQRFYDNYWFVSYLYNEGVPDRINEHDDLWSRSYQYMVPFSIDGHQYFLRQDQSKDHWFITEILADTSMGSDTDGRL</sequence>
<dbReference type="InterPro" id="IPR013783">
    <property type="entry name" value="Ig-like_fold"/>
</dbReference>
<keyword evidence="2" id="KW-1185">Reference proteome</keyword>
<dbReference type="OrthoDB" id="6439114at2"/>
<evidence type="ECO:0000313" key="2">
    <source>
        <dbReference type="Proteomes" id="UP000186268"/>
    </source>
</evidence>
<reference evidence="1 2" key="1">
    <citation type="submission" date="2016-09" db="EMBL/GenBank/DDBJ databases">
        <title>Xenorhabdus thuongxuanensis sp. nov. and Xenorhabdus eapokensis sp. nov., isolated from Steinernema species.</title>
        <authorList>
            <person name="Kaempfer P."/>
            <person name="Tobias N.J."/>
            <person name="Phan Ke L."/>
            <person name="Bode H.B."/>
            <person name="Glaeser S.P."/>
        </authorList>
    </citation>
    <scope>NUCLEOTIDE SEQUENCE [LARGE SCALE GENOMIC DNA]</scope>
    <source>
        <strain evidence="1 2">DL20</strain>
    </source>
</reference>
<dbReference type="Proteomes" id="UP000186268">
    <property type="component" value="Unassembled WGS sequence"/>
</dbReference>
<evidence type="ECO:0000313" key="1">
    <source>
        <dbReference type="EMBL" id="OKP03994.1"/>
    </source>
</evidence>
<proteinExistence type="predicted"/>
<organism evidence="1 2">
    <name type="scientific">Xenorhabdus eapokensis</name>
    <dbReference type="NCBI Taxonomy" id="1873482"/>
    <lineage>
        <taxon>Bacteria</taxon>
        <taxon>Pseudomonadati</taxon>
        <taxon>Pseudomonadota</taxon>
        <taxon>Gammaproteobacteria</taxon>
        <taxon>Enterobacterales</taxon>
        <taxon>Morganellaceae</taxon>
        <taxon>Xenorhabdus</taxon>
    </lineage>
</organism>
<accession>A0A1Q5TUV6</accession>
<comment type="caution">
    <text evidence="1">The sequence shown here is derived from an EMBL/GenBank/DDBJ whole genome shotgun (WGS) entry which is preliminary data.</text>
</comment>
<protein>
    <submittedName>
        <fullName evidence="1">Uncharacterized protein</fullName>
    </submittedName>
</protein>
<dbReference type="EMBL" id="MKGQ01000007">
    <property type="protein sequence ID" value="OKP03994.1"/>
    <property type="molecule type" value="Genomic_DNA"/>
</dbReference>
<dbReference type="AlphaFoldDB" id="A0A1Q5TUV6"/>
<gene>
    <name evidence="1" type="ORF">Xedl_01515</name>
</gene>
<dbReference type="Gene3D" id="2.60.40.10">
    <property type="entry name" value="Immunoglobulins"/>
    <property type="match status" value="1"/>
</dbReference>
<dbReference type="SUPFAM" id="SSF49373">
    <property type="entry name" value="Invasin/intimin cell-adhesion fragments"/>
    <property type="match status" value="1"/>
</dbReference>
<dbReference type="RefSeq" id="WP_074023204.1">
    <property type="nucleotide sequence ID" value="NZ_CAWNAG010000180.1"/>
</dbReference>
<name>A0A1Q5TUV6_9GAMM</name>
<dbReference type="InterPro" id="IPR008964">
    <property type="entry name" value="Invasin/intimin_cell_adhesion"/>
</dbReference>
<dbReference type="STRING" id="1873482.Xedl_01515"/>